<dbReference type="CDD" id="cd01335">
    <property type="entry name" value="Radical_SAM"/>
    <property type="match status" value="1"/>
</dbReference>
<keyword evidence="5" id="KW-0819">tRNA processing</keyword>
<dbReference type="GO" id="GO:0051539">
    <property type="term" value="F:4 iron, 4 sulfur cluster binding"/>
    <property type="evidence" value="ECO:0007669"/>
    <property type="project" value="UniProtKB-KW"/>
</dbReference>
<dbReference type="SUPFAM" id="SSF48403">
    <property type="entry name" value="Ankyrin repeat"/>
    <property type="match status" value="1"/>
</dbReference>
<evidence type="ECO:0000256" key="5">
    <source>
        <dbReference type="ARBA" id="ARBA00022694"/>
    </source>
</evidence>
<keyword evidence="2" id="KW-0004">4Fe-4S</keyword>
<dbReference type="SFLD" id="SFLDS00029">
    <property type="entry name" value="Radical_SAM"/>
    <property type="match status" value="1"/>
</dbReference>
<keyword evidence="7" id="KW-0408">Iron</keyword>
<evidence type="ECO:0000256" key="4">
    <source>
        <dbReference type="ARBA" id="ARBA00022691"/>
    </source>
</evidence>
<comment type="cofactor">
    <cofactor evidence="1">
        <name>[4Fe-4S] cluster</name>
        <dbReference type="ChEBI" id="CHEBI:49883"/>
    </cofactor>
</comment>
<dbReference type="InterPro" id="IPR013917">
    <property type="entry name" value="tRNA_wybutosine-synth"/>
</dbReference>
<gene>
    <name evidence="12" type="primary">TYW1</name>
    <name evidence="12" type="ORF">SNAT2548_LOCUS4676</name>
</gene>
<comment type="catalytic activity">
    <reaction evidence="10">
        <text>N(1)-methylguanosine(37) in tRNA(Phe) + pyruvate + S-adenosyl-L-methionine = 4-demethylwyosine(37) in tRNA(Phe) + 5'-deoxyadenosine + L-methionine + CO2 + H2O</text>
        <dbReference type="Rhea" id="RHEA:36347"/>
        <dbReference type="Rhea" id="RHEA-COMP:10164"/>
        <dbReference type="Rhea" id="RHEA-COMP:10165"/>
        <dbReference type="ChEBI" id="CHEBI:15361"/>
        <dbReference type="ChEBI" id="CHEBI:15377"/>
        <dbReference type="ChEBI" id="CHEBI:16526"/>
        <dbReference type="ChEBI" id="CHEBI:17319"/>
        <dbReference type="ChEBI" id="CHEBI:57844"/>
        <dbReference type="ChEBI" id="CHEBI:59789"/>
        <dbReference type="ChEBI" id="CHEBI:64315"/>
        <dbReference type="ChEBI" id="CHEBI:73542"/>
        <dbReference type="EC" id="4.1.3.44"/>
    </reaction>
</comment>
<dbReference type="Gene3D" id="3.40.50.150">
    <property type="entry name" value="Vaccinia Virus protein VP39"/>
    <property type="match status" value="1"/>
</dbReference>
<dbReference type="InterPro" id="IPR002110">
    <property type="entry name" value="Ankyrin_rpt"/>
</dbReference>
<evidence type="ECO:0000256" key="10">
    <source>
        <dbReference type="ARBA" id="ARBA00049466"/>
    </source>
</evidence>
<proteinExistence type="predicted"/>
<dbReference type="PANTHER" id="PTHR13930:SF0">
    <property type="entry name" value="S-ADENOSYL-L-METHIONINE-DEPENDENT TRNA 4-DEMETHYLWYOSINE SYNTHASE TYW1-RELATED"/>
    <property type="match status" value="1"/>
</dbReference>
<evidence type="ECO:0000256" key="8">
    <source>
        <dbReference type="ARBA" id="ARBA00023014"/>
    </source>
</evidence>
<evidence type="ECO:0000259" key="11">
    <source>
        <dbReference type="PROSITE" id="PS51918"/>
    </source>
</evidence>
<evidence type="ECO:0000256" key="9">
    <source>
        <dbReference type="ARBA" id="ARBA00023239"/>
    </source>
</evidence>
<dbReference type="Pfam" id="PF12796">
    <property type="entry name" value="Ank_2"/>
    <property type="match status" value="1"/>
</dbReference>
<dbReference type="Gene3D" id="1.25.40.20">
    <property type="entry name" value="Ankyrin repeat-containing domain"/>
    <property type="match status" value="2"/>
</dbReference>
<keyword evidence="8" id="KW-0411">Iron-sulfur</keyword>
<evidence type="ECO:0000256" key="6">
    <source>
        <dbReference type="ARBA" id="ARBA00022723"/>
    </source>
</evidence>
<evidence type="ECO:0000256" key="2">
    <source>
        <dbReference type="ARBA" id="ARBA00022485"/>
    </source>
</evidence>
<dbReference type="Pfam" id="PF02475">
    <property type="entry name" value="TRM5-TYW2_MTfase"/>
    <property type="match status" value="1"/>
</dbReference>
<evidence type="ECO:0000313" key="12">
    <source>
        <dbReference type="EMBL" id="CAE7039373.1"/>
    </source>
</evidence>
<keyword evidence="9" id="KW-0456">Lyase</keyword>
<dbReference type="Gene3D" id="3.20.20.70">
    <property type="entry name" value="Aldolase class I"/>
    <property type="match status" value="1"/>
</dbReference>
<dbReference type="InterPro" id="IPR007197">
    <property type="entry name" value="rSAM"/>
</dbReference>
<keyword evidence="6" id="KW-0479">Metal-binding</keyword>
<dbReference type="SMART" id="SM00248">
    <property type="entry name" value="ANK"/>
    <property type="match status" value="4"/>
</dbReference>
<dbReference type="AlphaFoldDB" id="A0A812IHN1"/>
<dbReference type="GO" id="GO:0102521">
    <property type="term" value="F:tRNA-4-demethylwyosine synthase activity"/>
    <property type="evidence" value="ECO:0007669"/>
    <property type="project" value="UniProtKB-EC"/>
</dbReference>
<dbReference type="Pfam" id="PF04055">
    <property type="entry name" value="Radical_SAM"/>
    <property type="match status" value="1"/>
</dbReference>
<protein>
    <submittedName>
        <fullName evidence="12">TYW1 protein</fullName>
    </submittedName>
</protein>
<dbReference type="InterPro" id="IPR036770">
    <property type="entry name" value="Ankyrin_rpt-contain_sf"/>
</dbReference>
<dbReference type="PROSITE" id="PS51918">
    <property type="entry name" value="RADICAL_SAM"/>
    <property type="match status" value="1"/>
</dbReference>
<dbReference type="InterPro" id="IPR029063">
    <property type="entry name" value="SAM-dependent_MTases_sf"/>
</dbReference>
<evidence type="ECO:0000256" key="1">
    <source>
        <dbReference type="ARBA" id="ARBA00001966"/>
    </source>
</evidence>
<dbReference type="Pfam" id="PF08608">
    <property type="entry name" value="Wyosine_form"/>
    <property type="match status" value="1"/>
</dbReference>
<name>A0A812IHN1_9DINO</name>
<keyword evidence="3" id="KW-0808">Transferase</keyword>
<keyword evidence="13" id="KW-1185">Reference proteome</keyword>
<dbReference type="PANTHER" id="PTHR13930">
    <property type="entry name" value="S-ADENOSYL-L-METHIONINE-DEPENDENT TRNA 4-DEMETHYLWYOSINE SYNTHASE"/>
    <property type="match status" value="1"/>
</dbReference>
<evidence type="ECO:0000256" key="3">
    <source>
        <dbReference type="ARBA" id="ARBA00022679"/>
    </source>
</evidence>
<keyword evidence="4" id="KW-0949">S-adenosyl-L-methionine</keyword>
<dbReference type="GO" id="GO:0008033">
    <property type="term" value="P:tRNA processing"/>
    <property type="evidence" value="ECO:0007669"/>
    <property type="project" value="UniProtKB-KW"/>
</dbReference>
<dbReference type="OrthoDB" id="419297at2759"/>
<dbReference type="InterPro" id="IPR034556">
    <property type="entry name" value="tRNA_wybutosine-synthase"/>
</dbReference>
<organism evidence="12 13">
    <name type="scientific">Symbiodinium natans</name>
    <dbReference type="NCBI Taxonomy" id="878477"/>
    <lineage>
        <taxon>Eukaryota</taxon>
        <taxon>Sar</taxon>
        <taxon>Alveolata</taxon>
        <taxon>Dinophyceae</taxon>
        <taxon>Suessiales</taxon>
        <taxon>Symbiodiniaceae</taxon>
        <taxon>Symbiodinium</taxon>
    </lineage>
</organism>
<dbReference type="InterPro" id="IPR058240">
    <property type="entry name" value="rSAM_sf"/>
</dbReference>
<reference evidence="12" key="1">
    <citation type="submission" date="2021-02" db="EMBL/GenBank/DDBJ databases">
        <authorList>
            <person name="Dougan E. K."/>
            <person name="Rhodes N."/>
            <person name="Thang M."/>
            <person name="Chan C."/>
        </authorList>
    </citation>
    <scope>NUCLEOTIDE SEQUENCE</scope>
</reference>
<dbReference type="SFLD" id="SFLDF00284">
    <property type="entry name" value="tRNA_wybutosine-synthesizing"/>
    <property type="match status" value="1"/>
</dbReference>
<dbReference type="GO" id="GO:0016740">
    <property type="term" value="F:transferase activity"/>
    <property type="evidence" value="ECO:0007669"/>
    <property type="project" value="UniProtKB-KW"/>
</dbReference>
<evidence type="ECO:0000256" key="7">
    <source>
        <dbReference type="ARBA" id="ARBA00023004"/>
    </source>
</evidence>
<dbReference type="InterPro" id="IPR056743">
    <property type="entry name" value="TRM5-TYW2-like_MTfase"/>
</dbReference>
<dbReference type="SFLD" id="SFLDG01071">
    <property type="entry name" value="tRNA_wybutosine-synthesizing"/>
    <property type="match status" value="1"/>
</dbReference>
<sequence>MLKSTLNGNLPDFESLRRVPRAWRRAGSESRQLTKRKGEVEMRIQSLGFTRDRDDMFVHSYSLDTDEELLIACRDGHLGCVQGQSRSFSINFDRALLQVTLQDYQRIPTYRGTIVGKSNAALQLLREKPERVREALLRPAAQRQLTPLQWACSRNLYEVVEHLTTHFAGDVRPSIDYCLFNASRRGYTSIAELLIRRFPTEAEACAGRDAVEAARCGQASVAQLLSERFPDAVRAVASGALLEACRAGSAQIANQFLRDFPEEARVALRPDADGQTPLLAACQTGLVGVVRRLLDQFPEAQRAMEVQDSAGMTPLAWACENGHDPIVELVLRRFPEKMAKVAPIEEELSDSRPEMMQPTNRENMERSGYRLVGSHSAVKQCRWTRNAILGQGQCYKHTFYGINSHQCMEATPSVACANKCTFCWRNHENPVTTSWTFKMDDPEWIVQESIRNHLELVEEVSESPHALPERVLAARSVRHVALSLVGEPVLYPKVAEFVSSLHKRRISTFFVTNGQFPDQLAELPWVTQLYVSLDAPDATTLRDVGRPLFRDYWDRLRRSLATLQEKHPKQRTVCRMTVLKGVAADDEACQGYADLINLSQCDFVELKAATFSPVWDKSNSGLSRDSIPRHDDVLQLARRLVSKLPMYGIAAEHEHSFCVLLGRRDRFYDPFGHWRTWIDFDKFADAAERGETLEPPDFAVETPPWALHQGIPNQYDGKIGFDPQEVRRFRRPMPRLTRCEKRKLWPKHKMMADVAVLTPQEGLDVAASAQELLKQPHVRTVTVFEPAGVGGDVKRAGVRYVAGDPNLNITYKEASLAFSMDLSRRLSRLSKSQGGAHERERICELVRPGERVLVLGSGIGLTACLVGARTACSEVVALEPDEVKHEFALANIRTNKLEGKVSSLCRSPLDVEGLGQFDRICAFLKFQALENLQPLVAAIRTNGTLHFYNHESGEEFLREPTELLDSMRKMCARRVDITWRGKVPRKSISPNMYRVGVDFKVS</sequence>
<comment type="caution">
    <text evidence="12">The sequence shown here is derived from an EMBL/GenBank/DDBJ whole genome shotgun (WGS) entry which is preliminary data.</text>
</comment>
<evidence type="ECO:0000313" key="13">
    <source>
        <dbReference type="Proteomes" id="UP000604046"/>
    </source>
</evidence>
<dbReference type="GO" id="GO:0046872">
    <property type="term" value="F:metal ion binding"/>
    <property type="evidence" value="ECO:0007669"/>
    <property type="project" value="UniProtKB-KW"/>
</dbReference>
<dbReference type="SUPFAM" id="SSF53335">
    <property type="entry name" value="S-adenosyl-L-methionine-dependent methyltransferases"/>
    <property type="match status" value="1"/>
</dbReference>
<dbReference type="Proteomes" id="UP000604046">
    <property type="component" value="Unassembled WGS sequence"/>
</dbReference>
<dbReference type="InterPro" id="IPR013785">
    <property type="entry name" value="Aldolase_TIM"/>
</dbReference>
<dbReference type="EMBL" id="CAJNDS010000291">
    <property type="protein sequence ID" value="CAE7039373.1"/>
    <property type="molecule type" value="Genomic_DNA"/>
</dbReference>
<dbReference type="SUPFAM" id="SSF102114">
    <property type="entry name" value="Radical SAM enzymes"/>
    <property type="match status" value="1"/>
</dbReference>
<feature type="domain" description="Radical SAM core" evidence="11">
    <location>
        <begin position="400"/>
        <end position="644"/>
    </location>
</feature>
<accession>A0A812IHN1</accession>